<dbReference type="InterPro" id="IPR010182">
    <property type="entry name" value="ArgE/DapE"/>
</dbReference>
<dbReference type="InterPro" id="IPR011650">
    <property type="entry name" value="Peptidase_M20_dimer"/>
</dbReference>
<dbReference type="PANTHER" id="PTHR43808">
    <property type="entry name" value="ACETYLORNITHINE DEACETYLASE"/>
    <property type="match status" value="1"/>
</dbReference>
<evidence type="ECO:0000256" key="5">
    <source>
        <dbReference type="ARBA" id="ARBA00022801"/>
    </source>
</evidence>
<dbReference type="Pfam" id="PF01546">
    <property type="entry name" value="Peptidase_M20"/>
    <property type="match status" value="1"/>
</dbReference>
<dbReference type="PANTHER" id="PTHR43808:SF25">
    <property type="entry name" value="PEPTIDASE M20 DIMERISATION DOMAIN-CONTAINING PROTEIN"/>
    <property type="match status" value="1"/>
</dbReference>
<accession>A0A8J3MFB6</accession>
<reference evidence="9" key="2">
    <citation type="submission" date="2020-09" db="EMBL/GenBank/DDBJ databases">
        <authorList>
            <person name="Sun Q."/>
            <person name="Zhou Y."/>
        </authorList>
    </citation>
    <scope>NUCLEOTIDE SEQUENCE</scope>
    <source>
        <strain evidence="9">CGMCC 1.7081</strain>
    </source>
</reference>
<gene>
    <name evidence="9" type="ORF">GCM10010961_41770</name>
</gene>
<comment type="cofactor">
    <cofactor evidence="1">
        <name>Co(2+)</name>
        <dbReference type="ChEBI" id="CHEBI:48828"/>
    </cofactor>
</comment>
<dbReference type="NCBIfam" id="TIGR01910">
    <property type="entry name" value="DapE-ArgE"/>
    <property type="match status" value="1"/>
</dbReference>
<evidence type="ECO:0000256" key="7">
    <source>
        <dbReference type="ARBA" id="ARBA00023285"/>
    </source>
</evidence>
<dbReference type="GO" id="GO:0016787">
    <property type="term" value="F:hydrolase activity"/>
    <property type="evidence" value="ECO:0007669"/>
    <property type="project" value="UniProtKB-KW"/>
</dbReference>
<evidence type="ECO:0000256" key="2">
    <source>
        <dbReference type="ARBA" id="ARBA00001947"/>
    </source>
</evidence>
<evidence type="ECO:0000256" key="1">
    <source>
        <dbReference type="ARBA" id="ARBA00001941"/>
    </source>
</evidence>
<dbReference type="Gene3D" id="3.30.70.360">
    <property type="match status" value="1"/>
</dbReference>
<keyword evidence="10" id="KW-1185">Reference proteome</keyword>
<name>A0A8J3MFB6_9RHOB</name>
<evidence type="ECO:0000313" key="9">
    <source>
        <dbReference type="EMBL" id="GHH03636.1"/>
    </source>
</evidence>
<protein>
    <submittedName>
        <fullName evidence="9">Acetylornithine deacetylase</fullName>
    </submittedName>
</protein>
<evidence type="ECO:0000259" key="8">
    <source>
        <dbReference type="Pfam" id="PF07687"/>
    </source>
</evidence>
<dbReference type="SUPFAM" id="SSF55031">
    <property type="entry name" value="Bacterial exopeptidase dimerisation domain"/>
    <property type="match status" value="1"/>
</dbReference>
<dbReference type="AlphaFoldDB" id="A0A8J3MFB6"/>
<dbReference type="Proteomes" id="UP000611500">
    <property type="component" value="Unassembled WGS sequence"/>
</dbReference>
<dbReference type="CDD" id="cd03895">
    <property type="entry name" value="M20_ArgE_DapE-like"/>
    <property type="match status" value="1"/>
</dbReference>
<evidence type="ECO:0000256" key="6">
    <source>
        <dbReference type="ARBA" id="ARBA00022833"/>
    </source>
</evidence>
<comment type="caution">
    <text evidence="9">The sequence shown here is derived from an EMBL/GenBank/DDBJ whole genome shotgun (WGS) entry which is preliminary data.</text>
</comment>
<dbReference type="Pfam" id="PF07687">
    <property type="entry name" value="M20_dimer"/>
    <property type="match status" value="1"/>
</dbReference>
<sequence length="424" mass="46051">MRDTLAQAVRAGFDRQIALTKELVHCPSQRGEEHTVQDLVFAELRRRGYQMERFAMDREALAAHPGAGKWSPQHSEAPIVVGIHRPRQETGRSLILQGHVDVVPTGPAHMWTDPPYSATIRDGRMYGRGAGDMKSGLACGIAALDALRALGWQPAATLYLQSVVEEESTGDGALMAHIRGYKADAALVPEPTGEAMVRANLGVIWFRVEFEGIPRHVSEMGEGANAIDAAIRTIAALRQLETAWNDRRGEHPLFADMPKPINLNVGRIEGGEWASSVPATAAVDFRISLLPNWDVTACAAEIEAHLQAFVAADPYLSNNPPRLVWNGFMADGYEQPEGTEAEAVLGRAHQAATGTPLPAVVLPAYIDTRIYALFDKIPTLCYGAKSGLSHGIDEYVEIASLERVTLSIALFIAEWCGLEPIDPA</sequence>
<dbReference type="InterPro" id="IPR036264">
    <property type="entry name" value="Bact_exopeptidase_dim_dom"/>
</dbReference>
<dbReference type="InterPro" id="IPR050072">
    <property type="entry name" value="Peptidase_M20A"/>
</dbReference>
<evidence type="ECO:0000256" key="4">
    <source>
        <dbReference type="ARBA" id="ARBA00022723"/>
    </source>
</evidence>
<proteinExistence type="inferred from homology"/>
<keyword evidence="5" id="KW-0378">Hydrolase</keyword>
<dbReference type="GO" id="GO:0046872">
    <property type="term" value="F:metal ion binding"/>
    <property type="evidence" value="ECO:0007669"/>
    <property type="project" value="UniProtKB-KW"/>
</dbReference>
<keyword evidence="4" id="KW-0479">Metal-binding</keyword>
<dbReference type="InterPro" id="IPR002933">
    <property type="entry name" value="Peptidase_M20"/>
</dbReference>
<dbReference type="EMBL" id="BNAP01000038">
    <property type="protein sequence ID" value="GHH03636.1"/>
    <property type="molecule type" value="Genomic_DNA"/>
</dbReference>
<dbReference type="InterPro" id="IPR033687">
    <property type="entry name" value="YodQ-like"/>
</dbReference>
<reference evidence="9" key="1">
    <citation type="journal article" date="2014" name="Int. J. Syst. Evol. Microbiol.">
        <title>Complete genome sequence of Corynebacterium casei LMG S-19264T (=DSM 44701T), isolated from a smear-ripened cheese.</title>
        <authorList>
            <consortium name="US DOE Joint Genome Institute (JGI-PGF)"/>
            <person name="Walter F."/>
            <person name="Albersmeier A."/>
            <person name="Kalinowski J."/>
            <person name="Ruckert C."/>
        </authorList>
    </citation>
    <scope>NUCLEOTIDE SEQUENCE</scope>
    <source>
        <strain evidence="9">CGMCC 1.7081</strain>
    </source>
</reference>
<evidence type="ECO:0000313" key="10">
    <source>
        <dbReference type="Proteomes" id="UP000611500"/>
    </source>
</evidence>
<dbReference type="SUPFAM" id="SSF53187">
    <property type="entry name" value="Zn-dependent exopeptidases"/>
    <property type="match status" value="1"/>
</dbReference>
<organism evidence="9 10">
    <name type="scientific">Pseudodonghicola xiamenensis</name>
    <dbReference type="NCBI Taxonomy" id="337702"/>
    <lineage>
        <taxon>Bacteria</taxon>
        <taxon>Pseudomonadati</taxon>
        <taxon>Pseudomonadota</taxon>
        <taxon>Alphaproteobacteria</taxon>
        <taxon>Rhodobacterales</taxon>
        <taxon>Paracoccaceae</taxon>
        <taxon>Pseudodonghicola</taxon>
    </lineage>
</organism>
<keyword evidence="7" id="KW-0170">Cobalt</keyword>
<feature type="domain" description="Peptidase M20 dimerisation" evidence="8">
    <location>
        <begin position="200"/>
        <end position="308"/>
    </location>
</feature>
<evidence type="ECO:0000256" key="3">
    <source>
        <dbReference type="ARBA" id="ARBA00006247"/>
    </source>
</evidence>
<comment type="similarity">
    <text evidence="3">Belongs to the peptidase M20A family.</text>
</comment>
<dbReference type="NCBIfam" id="NF005306">
    <property type="entry name" value="PRK06837.1"/>
    <property type="match status" value="1"/>
</dbReference>
<keyword evidence="6" id="KW-0862">Zinc</keyword>
<comment type="cofactor">
    <cofactor evidence="2">
        <name>Zn(2+)</name>
        <dbReference type="ChEBI" id="CHEBI:29105"/>
    </cofactor>
</comment>
<dbReference type="Gene3D" id="3.40.630.10">
    <property type="entry name" value="Zn peptidases"/>
    <property type="match status" value="1"/>
</dbReference>